<evidence type="ECO:0008006" key="3">
    <source>
        <dbReference type="Google" id="ProtNLM"/>
    </source>
</evidence>
<keyword evidence="2" id="KW-1185">Reference proteome</keyword>
<name>A0A8J3V2D3_9ACTN</name>
<dbReference type="SUPFAM" id="SSF53335">
    <property type="entry name" value="S-adenosyl-L-methionine-dependent methyltransferases"/>
    <property type="match status" value="1"/>
</dbReference>
<evidence type="ECO:0000313" key="1">
    <source>
        <dbReference type="EMBL" id="GII56469.1"/>
    </source>
</evidence>
<proteinExistence type="predicted"/>
<sequence>MHWLPEPRLREVYRELATVLRPGAVFLNGDHLSVDDTSPALGRLERAVHERQEARRFESGRPEDWRQWWEAIAADPALAEAEMLRAERSEAAAHNGSESGELSTHTAALRDAGFGEIGTLWQRGHDRLLCAIRL</sequence>
<organism evidence="1 2">
    <name type="scientific">Planotetraspora thailandica</name>
    <dbReference type="NCBI Taxonomy" id="487172"/>
    <lineage>
        <taxon>Bacteria</taxon>
        <taxon>Bacillati</taxon>
        <taxon>Actinomycetota</taxon>
        <taxon>Actinomycetes</taxon>
        <taxon>Streptosporangiales</taxon>
        <taxon>Streptosporangiaceae</taxon>
        <taxon>Planotetraspora</taxon>
    </lineage>
</organism>
<dbReference type="InterPro" id="IPR029063">
    <property type="entry name" value="SAM-dependent_MTases_sf"/>
</dbReference>
<evidence type="ECO:0000313" key="2">
    <source>
        <dbReference type="Proteomes" id="UP000605992"/>
    </source>
</evidence>
<dbReference type="EMBL" id="BOOR01000036">
    <property type="protein sequence ID" value="GII56469.1"/>
    <property type="molecule type" value="Genomic_DNA"/>
</dbReference>
<comment type="caution">
    <text evidence="1">The sequence shown here is derived from an EMBL/GenBank/DDBJ whole genome shotgun (WGS) entry which is preliminary data.</text>
</comment>
<dbReference type="Gene3D" id="3.40.50.150">
    <property type="entry name" value="Vaccinia Virus protein VP39"/>
    <property type="match status" value="1"/>
</dbReference>
<accession>A0A8J3V2D3</accession>
<gene>
    <name evidence="1" type="ORF">Pth03_48580</name>
</gene>
<reference evidence="1" key="1">
    <citation type="submission" date="2021-01" db="EMBL/GenBank/DDBJ databases">
        <title>Whole genome shotgun sequence of Planotetraspora thailandica NBRC 104271.</title>
        <authorList>
            <person name="Komaki H."/>
            <person name="Tamura T."/>
        </authorList>
    </citation>
    <scope>NUCLEOTIDE SEQUENCE</scope>
    <source>
        <strain evidence="1">NBRC 104271</strain>
    </source>
</reference>
<dbReference type="Proteomes" id="UP000605992">
    <property type="component" value="Unassembled WGS sequence"/>
</dbReference>
<protein>
    <recommendedName>
        <fullName evidence="3">Methyltransferase</fullName>
    </recommendedName>
</protein>
<dbReference type="AlphaFoldDB" id="A0A8J3V2D3"/>